<name>S0FHN0_RUMCE</name>
<comment type="caution">
    <text evidence="2">The sequence shown here is derived from an EMBL/GenBank/DDBJ whole genome shotgun (WGS) entry which is preliminary data.</text>
</comment>
<dbReference type="AlphaFoldDB" id="S0FHN0"/>
<feature type="transmembrane region" description="Helical" evidence="1">
    <location>
        <begin position="31"/>
        <end position="51"/>
    </location>
</feature>
<dbReference type="eggNOG" id="COG3647">
    <property type="taxonomic scope" value="Bacteria"/>
</dbReference>
<keyword evidence="3" id="KW-1185">Reference proteome</keyword>
<dbReference type="Proteomes" id="UP000014155">
    <property type="component" value="Unassembled WGS sequence"/>
</dbReference>
<feature type="transmembrane region" description="Helical" evidence="1">
    <location>
        <begin position="127"/>
        <end position="147"/>
    </location>
</feature>
<evidence type="ECO:0000313" key="2">
    <source>
        <dbReference type="EMBL" id="EMS70987.1"/>
    </source>
</evidence>
<feature type="transmembrane region" description="Helical" evidence="1">
    <location>
        <begin position="58"/>
        <end position="81"/>
    </location>
</feature>
<reference evidence="2 3" key="1">
    <citation type="journal article" date="2013" name="Genome Announc.">
        <title>Draft Genome Sequence of the Cellulolytic, Mesophilic, Anaerobic Bacterium Clostridium termitidis Strain CT1112 (DSM 5398).</title>
        <authorList>
            <person name="Lal S."/>
            <person name="Ramachandran U."/>
            <person name="Zhang X."/>
            <person name="Munir R."/>
            <person name="Sparling R."/>
            <person name="Levin D.B."/>
        </authorList>
    </citation>
    <scope>NUCLEOTIDE SEQUENCE [LARGE SCALE GENOMIC DNA]</scope>
    <source>
        <strain evidence="2 3">CT1112</strain>
    </source>
</reference>
<evidence type="ECO:0000313" key="3">
    <source>
        <dbReference type="Proteomes" id="UP000014155"/>
    </source>
</evidence>
<accession>S0FHN0</accession>
<dbReference type="InterPro" id="IPR014509">
    <property type="entry name" value="YjdF-like"/>
</dbReference>
<keyword evidence="1" id="KW-1133">Transmembrane helix</keyword>
<proteinExistence type="predicted"/>
<gene>
    <name evidence="2" type="ORF">CTER_3232</name>
</gene>
<organism evidence="2 3">
    <name type="scientific">Ruminiclostridium cellobioparum subsp. termitidis CT1112</name>
    <dbReference type="NCBI Taxonomy" id="1195236"/>
    <lineage>
        <taxon>Bacteria</taxon>
        <taxon>Bacillati</taxon>
        <taxon>Bacillota</taxon>
        <taxon>Clostridia</taxon>
        <taxon>Eubacteriales</taxon>
        <taxon>Oscillospiraceae</taxon>
        <taxon>Ruminiclostridium</taxon>
    </lineage>
</organism>
<feature type="transmembrane region" description="Helical" evidence="1">
    <location>
        <begin position="179"/>
        <end position="197"/>
    </location>
</feature>
<dbReference type="STRING" id="1195236.CTER_3232"/>
<feature type="transmembrane region" description="Helical" evidence="1">
    <location>
        <begin position="9"/>
        <end position="25"/>
    </location>
</feature>
<feature type="transmembrane region" description="Helical" evidence="1">
    <location>
        <begin position="101"/>
        <end position="120"/>
    </location>
</feature>
<dbReference type="PATRIC" id="fig|1195236.3.peg.3455"/>
<protein>
    <submittedName>
        <fullName evidence="2">Putative membrane protein</fullName>
    </submittedName>
</protein>
<keyword evidence="1" id="KW-0812">Transmembrane</keyword>
<sequence length="210" mass="24391">MPFKKDRPLQFMLTLYIVVFVFFALKPVDYLEWWFLSLPSAIMIACMMIFYRKGRLTNLSYLSVLVFLILNTLGAHYTYALCPVGEWMKGTFGFIRNNYDRLVYLAFGLLISIPVMEILYRRFRLRYIEACFLAVFIIVALCALNSLTEMLIAAVSRSQQLFILTQAQGDIWDSQRDTAMGLLGAALNMGYCIFVKIRRNQRIHMVKVSK</sequence>
<dbReference type="EMBL" id="AORV01000044">
    <property type="protein sequence ID" value="EMS70987.1"/>
    <property type="molecule type" value="Genomic_DNA"/>
</dbReference>
<evidence type="ECO:0000256" key="1">
    <source>
        <dbReference type="SAM" id="Phobius"/>
    </source>
</evidence>
<keyword evidence="1" id="KW-0472">Membrane</keyword>
<dbReference type="Pfam" id="PF09997">
    <property type="entry name" value="DUF2238"/>
    <property type="match status" value="1"/>
</dbReference>